<organism evidence="2 3">
    <name type="scientific">Fusarium torulosum</name>
    <dbReference type="NCBI Taxonomy" id="33205"/>
    <lineage>
        <taxon>Eukaryota</taxon>
        <taxon>Fungi</taxon>
        <taxon>Dikarya</taxon>
        <taxon>Ascomycota</taxon>
        <taxon>Pezizomycotina</taxon>
        <taxon>Sordariomycetes</taxon>
        <taxon>Hypocreomycetidae</taxon>
        <taxon>Hypocreales</taxon>
        <taxon>Nectriaceae</taxon>
        <taxon>Fusarium</taxon>
    </lineage>
</organism>
<gene>
    <name evidence="2" type="ORF">FTOL_12372</name>
</gene>
<protein>
    <submittedName>
        <fullName evidence="2">Uncharacterized protein</fullName>
    </submittedName>
</protein>
<keyword evidence="3" id="KW-1185">Reference proteome</keyword>
<feature type="region of interest" description="Disordered" evidence="1">
    <location>
        <begin position="188"/>
        <end position="220"/>
    </location>
</feature>
<dbReference type="EMBL" id="ONZP01000584">
    <property type="protein sequence ID" value="SPJ87903.1"/>
    <property type="molecule type" value="Genomic_DNA"/>
</dbReference>
<reference evidence="2" key="1">
    <citation type="submission" date="2018-03" db="EMBL/GenBank/DDBJ databases">
        <authorList>
            <person name="Guldener U."/>
        </authorList>
    </citation>
    <scope>NUCLEOTIDE SEQUENCE</scope>
</reference>
<comment type="caution">
    <text evidence="2">The sequence shown here is derived from an EMBL/GenBank/DDBJ whole genome shotgun (WGS) entry which is preliminary data.</text>
</comment>
<proteinExistence type="predicted"/>
<feature type="compositionally biased region" description="Low complexity" evidence="1">
    <location>
        <begin position="188"/>
        <end position="199"/>
    </location>
</feature>
<accession>A0AAE8MLY7</accession>
<dbReference type="Proteomes" id="UP001187734">
    <property type="component" value="Unassembled WGS sequence"/>
</dbReference>
<evidence type="ECO:0000256" key="1">
    <source>
        <dbReference type="SAM" id="MobiDB-lite"/>
    </source>
</evidence>
<dbReference type="AlphaFoldDB" id="A0AAE8MLY7"/>
<evidence type="ECO:0000313" key="2">
    <source>
        <dbReference type="EMBL" id="SPJ87903.1"/>
    </source>
</evidence>
<name>A0AAE8MLY7_9HYPO</name>
<sequence length="232" mass="26277">MAFETSGMPLLQVENDLIEFTGGRTLDDICRMPSDDRRAILSRYLVEDGPVPIQEPIAWSDEESIGRFLSLKKVLGEDESRKHLLLEARRAFYEENSFIICLGGFSRFLDDMLGDWEDSVPVEMLVHDLTIRIEREECQCGQLMEYVQRLSYFAKMPQLRRVLFEWDTPNGDEANVISQGWNTLSSNNSSSTHLVQSSTDDNGNYHFGDNDGHSEGGILDDDAWSLEEGVGG</sequence>
<evidence type="ECO:0000313" key="3">
    <source>
        <dbReference type="Proteomes" id="UP001187734"/>
    </source>
</evidence>